<evidence type="ECO:0000259" key="1">
    <source>
        <dbReference type="Pfam" id="PF20511"/>
    </source>
</evidence>
<dbReference type="GO" id="GO:0009298">
    <property type="term" value="P:GDP-mannose biosynthetic process"/>
    <property type="evidence" value="ECO:0007669"/>
    <property type="project" value="InterPro"/>
</dbReference>
<dbReference type="AlphaFoldDB" id="A0AAD5TXQ1"/>
<dbReference type="PRINTS" id="PR00714">
    <property type="entry name" value="MAN6PISMRASE"/>
</dbReference>
<dbReference type="Gene3D" id="2.60.120.10">
    <property type="entry name" value="Jelly Rolls"/>
    <property type="match status" value="1"/>
</dbReference>
<dbReference type="Pfam" id="PF20511">
    <property type="entry name" value="PMI_typeI_cat"/>
    <property type="match status" value="1"/>
</dbReference>
<dbReference type="PANTHER" id="PTHR10309">
    <property type="entry name" value="MANNOSE-6-PHOSPHATE ISOMERASE"/>
    <property type="match status" value="1"/>
</dbReference>
<dbReference type="InterPro" id="IPR011051">
    <property type="entry name" value="RmlC_Cupin_sf"/>
</dbReference>
<dbReference type="PANTHER" id="PTHR10309:SF0">
    <property type="entry name" value="MANNOSE-6-PHOSPHATE ISOMERASE"/>
    <property type="match status" value="1"/>
</dbReference>
<name>A0AAD5TXQ1_9FUNG</name>
<dbReference type="Proteomes" id="UP001211065">
    <property type="component" value="Unassembled WGS sequence"/>
</dbReference>
<protein>
    <submittedName>
        <fullName evidence="2">Mannose-6-phosphate isomerase</fullName>
    </submittedName>
</protein>
<dbReference type="InterPro" id="IPR014710">
    <property type="entry name" value="RmlC-like_jellyroll"/>
</dbReference>
<reference evidence="2" key="1">
    <citation type="submission" date="2020-05" db="EMBL/GenBank/DDBJ databases">
        <title>Phylogenomic resolution of chytrid fungi.</title>
        <authorList>
            <person name="Stajich J.E."/>
            <person name="Amses K."/>
            <person name="Simmons R."/>
            <person name="Seto K."/>
            <person name="Myers J."/>
            <person name="Bonds A."/>
            <person name="Quandt C.A."/>
            <person name="Barry K."/>
            <person name="Liu P."/>
            <person name="Grigoriev I."/>
            <person name="Longcore J.E."/>
            <person name="James T.Y."/>
        </authorList>
    </citation>
    <scope>NUCLEOTIDE SEQUENCE</scope>
    <source>
        <strain evidence="2">JEL0476</strain>
    </source>
</reference>
<comment type="caution">
    <text evidence="2">The sequence shown here is derived from an EMBL/GenBank/DDBJ whole genome shotgun (WGS) entry which is preliminary data.</text>
</comment>
<dbReference type="GO" id="GO:0004476">
    <property type="term" value="F:mannose-6-phosphate isomerase activity"/>
    <property type="evidence" value="ECO:0007669"/>
    <property type="project" value="InterPro"/>
</dbReference>
<proteinExistence type="predicted"/>
<gene>
    <name evidence="2" type="primary">PMI1_2</name>
    <name evidence="2" type="ORF">HK099_006557</name>
</gene>
<dbReference type="GO" id="GO:0008270">
    <property type="term" value="F:zinc ion binding"/>
    <property type="evidence" value="ECO:0007669"/>
    <property type="project" value="InterPro"/>
</dbReference>
<organism evidence="2 3">
    <name type="scientific">Clydaea vesicula</name>
    <dbReference type="NCBI Taxonomy" id="447962"/>
    <lineage>
        <taxon>Eukaryota</taxon>
        <taxon>Fungi</taxon>
        <taxon>Fungi incertae sedis</taxon>
        <taxon>Chytridiomycota</taxon>
        <taxon>Chytridiomycota incertae sedis</taxon>
        <taxon>Chytridiomycetes</taxon>
        <taxon>Lobulomycetales</taxon>
        <taxon>Lobulomycetaceae</taxon>
        <taxon>Clydaea</taxon>
    </lineage>
</organism>
<keyword evidence="3" id="KW-1185">Reference proteome</keyword>
<dbReference type="GO" id="GO:0005829">
    <property type="term" value="C:cytosol"/>
    <property type="evidence" value="ECO:0007669"/>
    <property type="project" value="TreeGrafter"/>
</dbReference>
<sequence length="93" mass="10538">MSYEWGKVGLESKVANLIQHSNQVDIHKPYAELWMGTHPNAPSKLKNGELLSSILTKDILGEKVFEKFEKKLPFLLKILSIKKALSIQAHPDK</sequence>
<dbReference type="EMBL" id="JADGJW010000574">
    <property type="protein sequence ID" value="KAJ3215030.1"/>
    <property type="molecule type" value="Genomic_DNA"/>
</dbReference>
<dbReference type="InterPro" id="IPR016305">
    <property type="entry name" value="Mannose-6-P_Isomerase"/>
</dbReference>
<evidence type="ECO:0000313" key="3">
    <source>
        <dbReference type="Proteomes" id="UP001211065"/>
    </source>
</evidence>
<dbReference type="InterPro" id="IPR046457">
    <property type="entry name" value="PMI_typeI_cat"/>
</dbReference>
<feature type="domain" description="Phosphomannose isomerase type I catalytic" evidence="1">
    <location>
        <begin position="2"/>
        <end position="93"/>
    </location>
</feature>
<evidence type="ECO:0000313" key="2">
    <source>
        <dbReference type="EMBL" id="KAJ3215030.1"/>
    </source>
</evidence>
<dbReference type="SUPFAM" id="SSF51182">
    <property type="entry name" value="RmlC-like cupins"/>
    <property type="match status" value="1"/>
</dbReference>
<feature type="non-terminal residue" evidence="2">
    <location>
        <position position="93"/>
    </location>
</feature>
<accession>A0AAD5TXQ1</accession>
<keyword evidence="2" id="KW-0413">Isomerase</keyword>